<dbReference type="Pfam" id="PF13557">
    <property type="entry name" value="Phenol_MetA_deg"/>
    <property type="match status" value="1"/>
</dbReference>
<keyword evidence="1" id="KW-0732">Signal</keyword>
<evidence type="ECO:0000313" key="2">
    <source>
        <dbReference type="EMBL" id="GGC80678.1"/>
    </source>
</evidence>
<organism evidence="2 3">
    <name type="scientific">Undibacterium terreum</name>
    <dbReference type="NCBI Taxonomy" id="1224302"/>
    <lineage>
        <taxon>Bacteria</taxon>
        <taxon>Pseudomonadati</taxon>
        <taxon>Pseudomonadota</taxon>
        <taxon>Betaproteobacteria</taxon>
        <taxon>Burkholderiales</taxon>
        <taxon>Oxalobacteraceae</taxon>
        <taxon>Undibacterium</taxon>
    </lineage>
</organism>
<proteinExistence type="predicted"/>
<name>A0A916XK71_9BURK</name>
<dbReference type="Proteomes" id="UP000637423">
    <property type="component" value="Unassembled WGS sequence"/>
</dbReference>
<feature type="chain" id="PRO_5037058412" description="MetA-pathway of phenol degradation" evidence="1">
    <location>
        <begin position="21"/>
        <end position="244"/>
    </location>
</feature>
<evidence type="ECO:0000256" key="1">
    <source>
        <dbReference type="SAM" id="SignalP"/>
    </source>
</evidence>
<evidence type="ECO:0008006" key="4">
    <source>
        <dbReference type="Google" id="ProtNLM"/>
    </source>
</evidence>
<reference evidence="2" key="2">
    <citation type="submission" date="2020-09" db="EMBL/GenBank/DDBJ databases">
        <authorList>
            <person name="Sun Q."/>
            <person name="Zhou Y."/>
        </authorList>
    </citation>
    <scope>NUCLEOTIDE SEQUENCE</scope>
    <source>
        <strain evidence="2">CGMCC 1.10998</strain>
    </source>
</reference>
<dbReference type="InterPro" id="IPR025737">
    <property type="entry name" value="FApF"/>
</dbReference>
<dbReference type="EMBL" id="BMED01000003">
    <property type="protein sequence ID" value="GGC80678.1"/>
    <property type="molecule type" value="Genomic_DNA"/>
</dbReference>
<comment type="caution">
    <text evidence="2">The sequence shown here is derived from an EMBL/GenBank/DDBJ whole genome shotgun (WGS) entry which is preliminary data.</text>
</comment>
<protein>
    <recommendedName>
        <fullName evidence="4">MetA-pathway of phenol degradation</fullName>
    </recommendedName>
</protein>
<sequence length="244" mass="27031">MKSKSAILLILGLLIKSAFAAHPLSSDDSVVQGKDKQQLELNTDSVRFQGERVQVGDITYTYGVNDDLDAFLNLPMNLSRPSGIADVSAGGKWQFKEYLGHLLAFKAALFLPSGNQQRGIGQGRYSLDMGLIDSYTRSAWTVHGNLMLTASRYQHSEDRAENRKMVWRASTAVMYQANAKWTLTVDTGFTQADSKAVSSRPVYLLGGIIYSPNTNMDLDVGIRRERIAGNTEKRLGIGLTMRYQ</sequence>
<keyword evidence="3" id="KW-1185">Reference proteome</keyword>
<dbReference type="AlphaFoldDB" id="A0A916XK71"/>
<gene>
    <name evidence="2" type="ORF">GCM10011396_29810</name>
</gene>
<accession>A0A916XK71</accession>
<evidence type="ECO:0000313" key="3">
    <source>
        <dbReference type="Proteomes" id="UP000637423"/>
    </source>
</evidence>
<reference evidence="2" key="1">
    <citation type="journal article" date="2014" name="Int. J. Syst. Evol. Microbiol.">
        <title>Complete genome sequence of Corynebacterium casei LMG S-19264T (=DSM 44701T), isolated from a smear-ripened cheese.</title>
        <authorList>
            <consortium name="US DOE Joint Genome Institute (JGI-PGF)"/>
            <person name="Walter F."/>
            <person name="Albersmeier A."/>
            <person name="Kalinowski J."/>
            <person name="Ruckert C."/>
        </authorList>
    </citation>
    <scope>NUCLEOTIDE SEQUENCE</scope>
    <source>
        <strain evidence="2">CGMCC 1.10998</strain>
    </source>
</reference>
<feature type="signal peptide" evidence="1">
    <location>
        <begin position="1"/>
        <end position="20"/>
    </location>
</feature>
<dbReference type="RefSeq" id="WP_188566898.1">
    <property type="nucleotide sequence ID" value="NZ_BMED01000003.1"/>
</dbReference>